<dbReference type="RefSeq" id="YP_010055836.1">
    <property type="nucleotide sequence ID" value="NC_054670.1"/>
</dbReference>
<sequence>MPGVVMGHLGGDRVQLRAVSGGKEWDARSLRRLTARERLSLHLAARNEATRKGL</sequence>
<dbReference type="GeneID" id="64471771"/>
<evidence type="ECO:0000313" key="2">
    <source>
        <dbReference type="Proteomes" id="UP000264237"/>
    </source>
</evidence>
<protein>
    <submittedName>
        <fullName evidence="1">Uncharacterized protein</fullName>
    </submittedName>
</protein>
<reference evidence="2" key="1">
    <citation type="submission" date="2018-07" db="EMBL/GenBank/DDBJ databases">
        <authorList>
            <person name="Ceviker L.M."/>
            <person name="Benitez L.F."/>
            <person name="McCown C.A."/>
            <person name="Nayek S."/>
            <person name="Bhuiyan S."/>
            <person name="Hughes L.E."/>
            <person name="Garlena R.A."/>
            <person name="Russell D.A."/>
            <person name="Pope W.H."/>
            <person name="Jacobs-Sera D."/>
            <person name="Hatfull G.F."/>
        </authorList>
    </citation>
    <scope>NUCLEOTIDE SEQUENCE [LARGE SCALE GENOMIC DNA]</scope>
</reference>
<evidence type="ECO:0000313" key="1">
    <source>
        <dbReference type="EMBL" id="AXQ65249.1"/>
    </source>
</evidence>
<keyword evidence="2" id="KW-1185">Reference proteome</keyword>
<proteinExistence type="predicted"/>
<dbReference type="Proteomes" id="UP000264237">
    <property type="component" value="Segment"/>
</dbReference>
<organism evidence="1 2">
    <name type="scientific">Streptomyces phage Thestral</name>
    <dbReference type="NCBI Taxonomy" id="2301715"/>
    <lineage>
        <taxon>Viruses</taxon>
        <taxon>Duplodnaviria</taxon>
        <taxon>Heunggongvirae</taxon>
        <taxon>Uroviricota</taxon>
        <taxon>Caudoviricetes</taxon>
        <taxon>Arquatrovirinae</taxon>
        <taxon>Caelumvirus</taxon>
        <taxon>Caelumvirus thestral</taxon>
    </lineage>
</organism>
<dbReference type="EMBL" id="MH651190">
    <property type="protein sequence ID" value="AXQ65249.1"/>
    <property type="molecule type" value="Genomic_DNA"/>
</dbReference>
<gene>
    <name evidence="1" type="primary">53</name>
    <name evidence="1" type="ORF">SEA_THESTRAL_53</name>
</gene>
<accession>A0A385E3H2</accession>
<name>A0A385E3H2_9CAUD</name>
<dbReference type="KEGG" id="vg:64471771"/>